<evidence type="ECO:0000313" key="1">
    <source>
        <dbReference type="EMBL" id="GFZ92416.1"/>
    </source>
</evidence>
<gene>
    <name evidence="1" type="ORF">GCM10008018_43470</name>
</gene>
<keyword evidence="2" id="KW-1185">Reference proteome</keyword>
<organism evidence="1 2">
    <name type="scientific">Paenibacillus marchantiophytorum</name>
    <dbReference type="NCBI Taxonomy" id="1619310"/>
    <lineage>
        <taxon>Bacteria</taxon>
        <taxon>Bacillati</taxon>
        <taxon>Bacillota</taxon>
        <taxon>Bacilli</taxon>
        <taxon>Bacillales</taxon>
        <taxon>Paenibacillaceae</taxon>
        <taxon>Paenibacillus</taxon>
    </lineage>
</organism>
<protein>
    <submittedName>
        <fullName evidence="1">Uncharacterized protein</fullName>
    </submittedName>
</protein>
<dbReference type="Proteomes" id="UP000615455">
    <property type="component" value="Unassembled WGS sequence"/>
</dbReference>
<dbReference type="EMBL" id="BMHE01000025">
    <property type="protein sequence ID" value="GFZ92416.1"/>
    <property type="molecule type" value="Genomic_DNA"/>
</dbReference>
<name>A0ABQ1EYI4_9BACL</name>
<accession>A0ABQ1EYI4</accession>
<dbReference type="InterPro" id="IPR028956">
    <property type="entry name" value="Imm51"/>
</dbReference>
<evidence type="ECO:0000313" key="2">
    <source>
        <dbReference type="Proteomes" id="UP000615455"/>
    </source>
</evidence>
<reference evidence="2" key="1">
    <citation type="journal article" date="2019" name="Int. J. Syst. Evol. Microbiol.">
        <title>The Global Catalogue of Microorganisms (GCM) 10K type strain sequencing project: providing services to taxonomists for standard genome sequencing and annotation.</title>
        <authorList>
            <consortium name="The Broad Institute Genomics Platform"/>
            <consortium name="The Broad Institute Genome Sequencing Center for Infectious Disease"/>
            <person name="Wu L."/>
            <person name="Ma J."/>
        </authorList>
    </citation>
    <scope>NUCLEOTIDE SEQUENCE [LARGE SCALE GENOMIC DNA]</scope>
    <source>
        <strain evidence="2">CGMCC 1.15043</strain>
    </source>
</reference>
<sequence>MKLLDIFGYGWGSLAAVFREEKLPHLVDIVRFDPEADMFTAYSDNSEAIVSFAIAFKEACEDDALIKDLFSRAELD</sequence>
<proteinExistence type="predicted"/>
<dbReference type="RefSeq" id="WP_189014942.1">
    <property type="nucleotide sequence ID" value="NZ_BMHE01000025.1"/>
</dbReference>
<dbReference type="Pfam" id="PF15595">
    <property type="entry name" value="Imm51"/>
    <property type="match status" value="1"/>
</dbReference>
<comment type="caution">
    <text evidence="1">The sequence shown here is derived from an EMBL/GenBank/DDBJ whole genome shotgun (WGS) entry which is preliminary data.</text>
</comment>